<evidence type="ECO:0000256" key="6">
    <source>
        <dbReference type="ARBA" id="ARBA00032976"/>
    </source>
</evidence>
<dbReference type="InterPro" id="IPR011330">
    <property type="entry name" value="Glyco_hydro/deAcase_b/a-brl"/>
</dbReference>
<dbReference type="Proteomes" id="UP000068164">
    <property type="component" value="Unassembled WGS sequence"/>
</dbReference>
<protein>
    <recommendedName>
        <fullName evidence="4">Chitooligosaccharide deacetylase</fullName>
    </recommendedName>
    <alternativeName>
        <fullName evidence="6">Nodulation protein B</fullName>
    </alternativeName>
</protein>
<dbReference type="CDD" id="cd10918">
    <property type="entry name" value="CE4_NodB_like_5s_6s"/>
    <property type="match status" value="1"/>
</dbReference>
<name>A0A109K3J6_9HYPH</name>
<evidence type="ECO:0000259" key="7">
    <source>
        <dbReference type="PROSITE" id="PS51677"/>
    </source>
</evidence>
<comment type="function">
    <text evidence="1">Is involved in generating a small heat-stable compound (Nod), an acylated oligomer of N-acetylglucosamine, that stimulates mitosis in various plant protoplasts.</text>
</comment>
<comment type="similarity">
    <text evidence="3">Belongs to the polysaccharide deacetylase family.</text>
</comment>
<comment type="subcellular location">
    <subcellularLocation>
        <location evidence="2">Secreted</location>
    </subcellularLocation>
</comment>
<evidence type="ECO:0000256" key="2">
    <source>
        <dbReference type="ARBA" id="ARBA00004613"/>
    </source>
</evidence>
<dbReference type="PROSITE" id="PS51677">
    <property type="entry name" value="NODB"/>
    <property type="match status" value="1"/>
</dbReference>
<reference evidence="8 9" key="1">
    <citation type="submission" date="2015-11" db="EMBL/GenBank/DDBJ databases">
        <title>Draft Genome Sequence of the Strain BR 10423 (Rhizobium sp.) isolated from nodules of Mimosa pudica.</title>
        <authorList>
            <person name="Barauna A.C."/>
            <person name="Zilli J.E."/>
            <person name="Simoes-Araujo J.L."/>
            <person name="Reis V.M."/>
            <person name="James E.K."/>
            <person name="Reis F.B.Jr."/>
            <person name="Rouws L.F."/>
            <person name="Passos S.R."/>
            <person name="Gois S.R."/>
        </authorList>
    </citation>
    <scope>NUCLEOTIDE SEQUENCE [LARGE SCALE GENOMIC DNA]</scope>
    <source>
        <strain evidence="8 9">BR10423</strain>
    </source>
</reference>
<organism evidence="8 9">
    <name type="scientific">Rhizobium altiplani</name>
    <dbReference type="NCBI Taxonomy" id="1864509"/>
    <lineage>
        <taxon>Bacteria</taxon>
        <taxon>Pseudomonadati</taxon>
        <taxon>Pseudomonadota</taxon>
        <taxon>Alphaproteobacteria</taxon>
        <taxon>Hyphomicrobiales</taxon>
        <taxon>Rhizobiaceae</taxon>
        <taxon>Rhizobium/Agrobacterium group</taxon>
        <taxon>Rhizobium</taxon>
    </lineage>
</organism>
<dbReference type="GO" id="GO:0016810">
    <property type="term" value="F:hydrolase activity, acting on carbon-nitrogen (but not peptide) bonds"/>
    <property type="evidence" value="ECO:0007669"/>
    <property type="project" value="InterPro"/>
</dbReference>
<dbReference type="GO" id="GO:0005975">
    <property type="term" value="P:carbohydrate metabolic process"/>
    <property type="evidence" value="ECO:0007669"/>
    <property type="project" value="InterPro"/>
</dbReference>
<accession>A0A109K3J6</accession>
<dbReference type="GO" id="GO:0005576">
    <property type="term" value="C:extracellular region"/>
    <property type="evidence" value="ECO:0007669"/>
    <property type="project" value="UniProtKB-SubCell"/>
</dbReference>
<dbReference type="EMBL" id="LNCD01000003">
    <property type="protein sequence ID" value="KWV59963.1"/>
    <property type="molecule type" value="Genomic_DNA"/>
</dbReference>
<dbReference type="InterPro" id="IPR002509">
    <property type="entry name" value="NODB_dom"/>
</dbReference>
<gene>
    <name evidence="8" type="ORF">AS026_27055</name>
</gene>
<dbReference type="PANTHER" id="PTHR34216">
    <property type="match status" value="1"/>
</dbReference>
<dbReference type="Gene3D" id="3.20.20.370">
    <property type="entry name" value="Glycoside hydrolase/deacetylase"/>
    <property type="match status" value="1"/>
</dbReference>
<keyword evidence="5" id="KW-0732">Signal</keyword>
<dbReference type="InterPro" id="IPR051398">
    <property type="entry name" value="Polysacch_Deacetylase"/>
</dbReference>
<evidence type="ECO:0000313" key="8">
    <source>
        <dbReference type="EMBL" id="KWV59963.1"/>
    </source>
</evidence>
<proteinExistence type="inferred from homology"/>
<evidence type="ECO:0000313" key="9">
    <source>
        <dbReference type="Proteomes" id="UP000068164"/>
    </source>
</evidence>
<evidence type="ECO:0000256" key="3">
    <source>
        <dbReference type="ARBA" id="ARBA00010973"/>
    </source>
</evidence>
<dbReference type="PANTHER" id="PTHR34216:SF3">
    <property type="entry name" value="POLY-BETA-1,6-N-ACETYL-D-GLUCOSAMINE N-DEACETYLASE"/>
    <property type="match status" value="1"/>
</dbReference>
<dbReference type="AlphaFoldDB" id="A0A109K3J6"/>
<feature type="domain" description="NodB homology" evidence="7">
    <location>
        <begin position="50"/>
        <end position="226"/>
    </location>
</feature>
<keyword evidence="9" id="KW-1185">Reference proteome</keyword>
<comment type="caution">
    <text evidence="8">The sequence shown here is derived from an EMBL/GenBank/DDBJ whole genome shotgun (WGS) entry which is preliminary data.</text>
</comment>
<evidence type="ECO:0000256" key="1">
    <source>
        <dbReference type="ARBA" id="ARBA00003236"/>
    </source>
</evidence>
<sequence length="226" mass="25639">MGEAMKRRILTFHGIGEPERILDCGEADYWIGLDRFCEILDRVCCHVNRAKFLITFDDGNLSDLRLAAPELCRRGLDAEFFVLTGRLDKTGSLDPDAVRRLLEMGMRIGTHGIDHRDWSGLSERELEWELGRSKRQLEEICGHSVLSASIPFGRYNRSTLAKLRACGYQTVYSSDGGDATTGRFLQARTSIRNSMTDAMVDHILNGHLPAMRRLRRAARLTLRAWV</sequence>
<evidence type="ECO:0000256" key="5">
    <source>
        <dbReference type="ARBA" id="ARBA00022729"/>
    </source>
</evidence>
<dbReference type="Pfam" id="PF01522">
    <property type="entry name" value="Polysacc_deac_1"/>
    <property type="match status" value="1"/>
</dbReference>
<dbReference type="SUPFAM" id="SSF88713">
    <property type="entry name" value="Glycoside hydrolase/deacetylase"/>
    <property type="match status" value="1"/>
</dbReference>
<evidence type="ECO:0000256" key="4">
    <source>
        <dbReference type="ARBA" id="ARBA00020071"/>
    </source>
</evidence>